<evidence type="ECO:0000313" key="6">
    <source>
        <dbReference type="EMBL" id="NEZ92613.1"/>
    </source>
</evidence>
<dbReference type="EMBL" id="CP069280">
    <property type="protein sequence ID" value="QRI54815.1"/>
    <property type="molecule type" value="Genomic_DNA"/>
</dbReference>
<dbReference type="InterPro" id="IPR042529">
    <property type="entry name" value="IF_2B-like_C"/>
</dbReference>
<accession>A0A0A2HES0</accession>
<feature type="binding site" evidence="5">
    <location>
        <begin position="49"/>
        <end position="51"/>
    </location>
    <ligand>
        <name>substrate</name>
    </ligand>
</feature>
<feature type="site" description="Transition state stabilizer" evidence="5">
    <location>
        <position position="160"/>
    </location>
</feature>
<dbReference type="Proteomes" id="UP000663464">
    <property type="component" value="Chromosome"/>
</dbReference>
<evidence type="ECO:0000256" key="2">
    <source>
        <dbReference type="ARBA" id="ARBA00023235"/>
    </source>
</evidence>
<dbReference type="HAMAP" id="MF_01678">
    <property type="entry name" value="Salvage_MtnA"/>
    <property type="match status" value="1"/>
</dbReference>
<feature type="binding site" evidence="5">
    <location>
        <position position="92"/>
    </location>
    <ligand>
        <name>substrate</name>
    </ligand>
</feature>
<dbReference type="InterPro" id="IPR000649">
    <property type="entry name" value="IF-2B-related"/>
</dbReference>
<comment type="similarity">
    <text evidence="1">Belongs to the eIF-2B alpha/beta/delta subunits family. MtnA subfamily.</text>
</comment>
<dbReference type="InterPro" id="IPR005251">
    <property type="entry name" value="IF-M1Pi"/>
</dbReference>
<evidence type="ECO:0000313" key="8">
    <source>
        <dbReference type="Proteomes" id="UP000473887"/>
    </source>
</evidence>
<gene>
    <name evidence="6" type="primary">mtnA</name>
    <name evidence="5" type="synonym">drdI</name>
    <name evidence="6" type="ORF">EXM69_11825</name>
    <name evidence="7" type="ORF">JQS73_06885</name>
</gene>
<name>A0A0A2HES0_CLOBO</name>
<sequence>MAELLAIKWDDNRDKLILLDQTILPNKIEYIEYDTAEGVYDSIKDMIVRGAPAIGVTAAYGLYFAAKVAPEDNFENFFKYLKEKSAYLDSSRPTAVNLSWALKIMESKALENKDKDVKEIKGILREEAKRIHEEDIEICKAIGENLITLLKDGVGILTHCNAGQLATSKYGTATSPMYLAKEKGWNFKVYSDETRPRLQGSTLTALELYEAGIDVTTITDNMAAMVMSQDKIDAVIVGCDRIAANGDTANKIGTMGVSILAKYFGIPMYIAAPTPSIDINTKTGKDIPIEERNSEEVTSRFGVWTAPKGVKVYNPGFDVTPHENITAIVTEKGIVYPPFEENLKKLFEK</sequence>
<dbReference type="Gene3D" id="3.40.50.10470">
    <property type="entry name" value="Translation initiation factor eif-2b, domain 2"/>
    <property type="match status" value="1"/>
</dbReference>
<dbReference type="RefSeq" id="WP_012721072.1">
    <property type="nucleotide sequence ID" value="NZ_CP013707.1"/>
</dbReference>
<dbReference type="SMR" id="A0A0A2HES0"/>
<keyword evidence="2 5" id="KW-0413">Isomerase</keyword>
<dbReference type="EMBL" id="SGKC01000022">
    <property type="protein sequence ID" value="NEZ92613.1"/>
    <property type="molecule type" value="Genomic_DNA"/>
</dbReference>
<dbReference type="InterPro" id="IPR043679">
    <property type="entry name" value="Deoxyribose1P_isomerase_DrdI"/>
</dbReference>
<comment type="pathway">
    <text evidence="5">Carbohydrate degradation.</text>
</comment>
<evidence type="ECO:0000256" key="1">
    <source>
        <dbReference type="ARBA" id="ARBA00009117"/>
    </source>
</evidence>
<dbReference type="InterPro" id="IPR037171">
    <property type="entry name" value="NagB/RpiA_transferase-like"/>
</dbReference>
<organism evidence="6 8">
    <name type="scientific">Clostridium botulinum</name>
    <dbReference type="NCBI Taxonomy" id="1491"/>
    <lineage>
        <taxon>Bacteria</taxon>
        <taxon>Bacillati</taxon>
        <taxon>Bacillota</taxon>
        <taxon>Clostridia</taxon>
        <taxon>Eubacteriales</taxon>
        <taxon>Clostridiaceae</taxon>
        <taxon>Clostridium</taxon>
    </lineage>
</organism>
<dbReference type="NCBIfam" id="TIGR00524">
    <property type="entry name" value="eIF-2B_rel"/>
    <property type="match status" value="1"/>
</dbReference>
<protein>
    <recommendedName>
        <fullName evidence="5">5-deoxyribose 1-phosphate isomerase</fullName>
        <ecNumber evidence="5">5.3.1.-</ecNumber>
    </recommendedName>
</protein>
<dbReference type="Pfam" id="PF01008">
    <property type="entry name" value="IF-2B"/>
    <property type="match status" value="1"/>
</dbReference>
<evidence type="ECO:0000313" key="7">
    <source>
        <dbReference type="EMBL" id="QRI54815.1"/>
    </source>
</evidence>
<reference evidence="7" key="3">
    <citation type="submission" date="2021-02" db="EMBL/GenBank/DDBJ databases">
        <authorList>
            <person name="Dover N."/>
            <person name="Barash J.R."/>
            <person name="Bell J.M."/>
            <person name="Sylvester M.D."/>
            <person name="Arnon S."/>
        </authorList>
    </citation>
    <scope>NUCLEOTIDE SEQUENCE</scope>
    <source>
        <strain evidence="7">IBCA10-7060</strain>
    </source>
</reference>
<comment type="catalytic activity">
    <reaction evidence="5">
        <text>5-deoxy-alpha-D-ribose 1-phosphate = 5-deoxy-D-ribulose 1-phosphate</text>
        <dbReference type="Rhea" id="RHEA:61296"/>
        <dbReference type="ChEBI" id="CHEBI:58749"/>
        <dbReference type="ChEBI" id="CHEBI:144504"/>
    </reaction>
</comment>
<feature type="active site" description="Proton donor" evidence="5">
    <location>
        <position position="240"/>
    </location>
</feature>
<comment type="function">
    <text evidence="5">Catalyzes the isomerization of 5-deoxy-alpha-D-ribose 1-phosphate to 5-deoxy-D-ribulose 1-phosphate, as part of a 5-deoxyribose salvage pathway that recycles this toxic radical SAM enzyme by-product to mainstream metabolites.</text>
</comment>
<dbReference type="HAMAP" id="MF_02229">
    <property type="entry name" value="Deoxyribose1P_isomerase"/>
    <property type="match status" value="1"/>
</dbReference>
<dbReference type="PANTHER" id="PTHR43475">
    <property type="entry name" value="METHYLTHIORIBOSE-1-PHOSPHATE ISOMERASE"/>
    <property type="match status" value="1"/>
</dbReference>
<dbReference type="FunFam" id="1.20.120.420:FF:000001">
    <property type="entry name" value="Methylthioribose-1-phosphate isomerase"/>
    <property type="match status" value="1"/>
</dbReference>
<comment type="catalytic activity">
    <reaction evidence="4">
        <text>5-(methylsulfanyl)-alpha-D-ribose 1-phosphate = 5-(methylsulfanyl)-D-ribulose 1-phosphate</text>
        <dbReference type="Rhea" id="RHEA:19989"/>
        <dbReference type="ChEBI" id="CHEBI:58533"/>
        <dbReference type="ChEBI" id="CHEBI:58548"/>
        <dbReference type="EC" id="5.3.1.23"/>
    </reaction>
</comment>
<evidence type="ECO:0000313" key="9">
    <source>
        <dbReference type="Proteomes" id="UP000663464"/>
    </source>
</evidence>
<feature type="binding site" evidence="5">
    <location>
        <position position="199"/>
    </location>
    <ligand>
        <name>substrate</name>
    </ligand>
</feature>
<evidence type="ECO:0000256" key="4">
    <source>
        <dbReference type="ARBA" id="ARBA00052401"/>
    </source>
</evidence>
<dbReference type="AlphaFoldDB" id="A0A0A2HES0"/>
<evidence type="ECO:0000256" key="3">
    <source>
        <dbReference type="ARBA" id="ARBA00023277"/>
    </source>
</evidence>
<dbReference type="InterPro" id="IPR027363">
    <property type="entry name" value="M1Pi_N"/>
</dbReference>
<dbReference type="GO" id="GO:0019323">
    <property type="term" value="P:pentose catabolic process"/>
    <property type="evidence" value="ECO:0007669"/>
    <property type="project" value="UniProtKB-UniRule"/>
</dbReference>
<dbReference type="NCBIfam" id="NF004326">
    <property type="entry name" value="PRK05720.1"/>
    <property type="match status" value="1"/>
</dbReference>
<dbReference type="PANTHER" id="PTHR43475:SF1">
    <property type="entry name" value="METHYLTHIORIBOSE-1-PHOSPHATE ISOMERASE"/>
    <property type="match status" value="1"/>
</dbReference>
<dbReference type="SUPFAM" id="SSF100950">
    <property type="entry name" value="NagB/RpiA/CoA transferase-like"/>
    <property type="match status" value="1"/>
</dbReference>
<reference evidence="7 9" key="1">
    <citation type="journal article" date="2014" name="J. Infect. Dis.">
        <title>Molecular characterization of a novel botulinum neurotoxin type H gene.</title>
        <authorList>
            <person name="Dover N."/>
            <person name="Barash J.R."/>
            <person name="Hill K.K."/>
            <person name="Xie G."/>
            <person name="Arnon S.S."/>
        </authorList>
    </citation>
    <scope>NUCLEOTIDE SEQUENCE [LARGE SCALE GENOMIC DNA]</scope>
    <source>
        <strain evidence="7 9">IBCA10-7060</strain>
    </source>
</reference>
<evidence type="ECO:0000256" key="5">
    <source>
        <dbReference type="HAMAP-Rule" id="MF_02229"/>
    </source>
</evidence>
<dbReference type="FunFam" id="3.40.50.10470:FF:000006">
    <property type="entry name" value="Methylthioribose-1-phosphate isomerase"/>
    <property type="match status" value="1"/>
</dbReference>
<keyword evidence="3 5" id="KW-0119">Carbohydrate metabolism</keyword>
<comment type="similarity">
    <text evidence="5">Belongs to the EIF-2B alpha/beta/delta subunits family. DrdI subfamily.</text>
</comment>
<dbReference type="InterPro" id="IPR011559">
    <property type="entry name" value="Initiation_fac_2B_a/b/d"/>
</dbReference>
<proteinExistence type="inferred from homology"/>
<dbReference type="GO" id="GO:0019509">
    <property type="term" value="P:L-methionine salvage from methylthioadenosine"/>
    <property type="evidence" value="ECO:0007669"/>
    <property type="project" value="TreeGrafter"/>
</dbReference>
<dbReference type="Proteomes" id="UP000473887">
    <property type="component" value="Unassembled WGS sequence"/>
</dbReference>
<feature type="binding site" evidence="5">
    <location>
        <begin position="250"/>
        <end position="251"/>
    </location>
    <ligand>
        <name>substrate</name>
    </ligand>
</feature>
<dbReference type="Gene3D" id="1.20.120.420">
    <property type="entry name" value="translation initiation factor eif-2b, domain 1"/>
    <property type="match status" value="1"/>
</dbReference>
<reference evidence="6 8" key="2">
    <citation type="submission" date="2019-02" db="EMBL/GenBank/DDBJ databases">
        <title>Genome sequencing of Clostridium botulinum clinical isolates.</title>
        <authorList>
            <person name="Brunt J."/>
            <person name="Van Vliet A.H.M."/>
            <person name="Stringer S.C."/>
            <person name="Grant K.A."/>
            <person name="Carter A.C."/>
            <person name="Peck M.W."/>
        </authorList>
    </citation>
    <scope>NUCLEOTIDE SEQUENCE [LARGE SCALE GENOMIC DNA]</scope>
    <source>
        <strain evidence="6 8">H142660711</strain>
    </source>
</reference>
<dbReference type="EC" id="5.3.1.-" evidence="5"/>
<dbReference type="GO" id="GO:0046523">
    <property type="term" value="F:S-methyl-5-thioribose-1-phosphate isomerase activity"/>
    <property type="evidence" value="ECO:0007669"/>
    <property type="project" value="UniProtKB-EC"/>
</dbReference>
<dbReference type="NCBIfam" id="TIGR00512">
    <property type="entry name" value="salvage_mtnA"/>
    <property type="match status" value="1"/>
</dbReference>